<keyword evidence="4" id="KW-1185">Reference proteome</keyword>
<dbReference type="GO" id="GO:0071949">
    <property type="term" value="F:FAD binding"/>
    <property type="evidence" value="ECO:0007669"/>
    <property type="project" value="InterPro"/>
</dbReference>
<dbReference type="PANTHER" id="PTHR43747:SF5">
    <property type="entry name" value="FAD-BINDING DOMAIN-CONTAINING PROTEIN"/>
    <property type="match status" value="1"/>
</dbReference>
<dbReference type="SUPFAM" id="SSF51905">
    <property type="entry name" value="FAD/NAD(P)-binding domain"/>
    <property type="match status" value="1"/>
</dbReference>
<dbReference type="PANTHER" id="PTHR43747">
    <property type="entry name" value="FAD-BINDING PROTEIN"/>
    <property type="match status" value="1"/>
</dbReference>
<dbReference type="EMBL" id="CP063458">
    <property type="protein sequence ID" value="QOV90319.1"/>
    <property type="molecule type" value="Genomic_DNA"/>
</dbReference>
<name>A0A7M2WY24_9BACT</name>
<protein>
    <submittedName>
        <fullName evidence="3">Tryptophan 7-halogenase</fullName>
    </submittedName>
</protein>
<dbReference type="InterPro" id="IPR002938">
    <property type="entry name" value="FAD-bd"/>
</dbReference>
<dbReference type="Gene3D" id="3.50.50.60">
    <property type="entry name" value="FAD/NAD(P)-binding domain"/>
    <property type="match status" value="1"/>
</dbReference>
<proteinExistence type="predicted"/>
<accession>A0A7M2WY24</accession>
<dbReference type="GO" id="GO:0016491">
    <property type="term" value="F:oxidoreductase activity"/>
    <property type="evidence" value="ECO:0007669"/>
    <property type="project" value="UniProtKB-KW"/>
</dbReference>
<sequence length="547" mass="61332">MPELFADIDLSIMDVTDDLARYDVIIIGGAIAGGAAALLLRREAPSLSVLIVEKRAAFDAKVGEATTEMSAMFLTRRLGLWQHLERNHLPKEGLRYWSSNDQVTGHENASETGPFYRSLVPSFQLRRDVLDEHVLKLACDAGAQLLRPARVKDVDVQPFDTGLTVTQTVEGVEKTRQVRCRWLIDASGRSCFLGKHLKLIDWNDEHPIASIWCRWDGVRHIDDIAALEAPPLAAGNIGSRRLATNHYVGHGYWVWVIPLGNGQTSIGIVFDKRIHALHESRERLHAYTTFLKSIPSLAQLIGGATPDVGDLRALSRVAYLTRQYMGEGWALVGDAAAFIDPYYSPGLDHVGFSVDATVQIILAQTAASPPDAGSTAVFAKQMREHNATFDRSYRWFFRCVYRDKYQLMGEHDLISASFLIDTALYYIFLVVPAYRFAKRFVNEPVLGPKPAYPSYMLLAFMKWRLRRIADLRRRTGEAGLRNDGRRIKAFYDLGLAPLRMAGRGAKLWIRAEIDAVRLRLKLWFGRRQAATGNPSIDAPMDAPVVQT</sequence>
<keyword evidence="1" id="KW-0560">Oxidoreductase</keyword>
<dbReference type="AlphaFoldDB" id="A0A7M2WY24"/>
<evidence type="ECO:0000313" key="4">
    <source>
        <dbReference type="Proteomes" id="UP000593765"/>
    </source>
</evidence>
<evidence type="ECO:0000313" key="3">
    <source>
        <dbReference type="EMBL" id="QOV90319.1"/>
    </source>
</evidence>
<dbReference type="Proteomes" id="UP000593765">
    <property type="component" value="Chromosome"/>
</dbReference>
<dbReference type="InterPro" id="IPR050816">
    <property type="entry name" value="Flavin-dep_Halogenase_NPB"/>
</dbReference>
<evidence type="ECO:0000259" key="2">
    <source>
        <dbReference type="Pfam" id="PF01494"/>
    </source>
</evidence>
<dbReference type="KEGG" id="hbs:IPV69_02810"/>
<gene>
    <name evidence="3" type="ORF">IPV69_02810</name>
</gene>
<organism evidence="3 4">
    <name type="scientific">Humisphaera borealis</name>
    <dbReference type="NCBI Taxonomy" id="2807512"/>
    <lineage>
        <taxon>Bacteria</taxon>
        <taxon>Pseudomonadati</taxon>
        <taxon>Planctomycetota</taxon>
        <taxon>Phycisphaerae</taxon>
        <taxon>Tepidisphaerales</taxon>
        <taxon>Tepidisphaeraceae</taxon>
        <taxon>Humisphaera</taxon>
    </lineage>
</organism>
<dbReference type="RefSeq" id="WP_206293398.1">
    <property type="nucleotide sequence ID" value="NZ_CP063458.1"/>
</dbReference>
<reference evidence="3 4" key="1">
    <citation type="submission" date="2020-10" db="EMBL/GenBank/DDBJ databases">
        <title>Wide distribution of Phycisphaera-like planctomycetes from WD2101 soil group in peatlands and genome analysis of the first cultivated representative.</title>
        <authorList>
            <person name="Dedysh S.N."/>
            <person name="Beletsky A.V."/>
            <person name="Ivanova A."/>
            <person name="Kulichevskaya I.S."/>
            <person name="Suzina N.E."/>
            <person name="Philippov D.A."/>
            <person name="Rakitin A.L."/>
            <person name="Mardanov A.V."/>
            <person name="Ravin N.V."/>
        </authorList>
    </citation>
    <scope>NUCLEOTIDE SEQUENCE [LARGE SCALE GENOMIC DNA]</scope>
    <source>
        <strain evidence="3 4">M1803</strain>
    </source>
</reference>
<feature type="domain" description="FAD-binding" evidence="2">
    <location>
        <begin position="22"/>
        <end position="199"/>
    </location>
</feature>
<dbReference type="Pfam" id="PF01494">
    <property type="entry name" value="FAD_binding_3"/>
    <property type="match status" value="1"/>
</dbReference>
<dbReference type="InterPro" id="IPR036188">
    <property type="entry name" value="FAD/NAD-bd_sf"/>
</dbReference>
<evidence type="ECO:0000256" key="1">
    <source>
        <dbReference type="ARBA" id="ARBA00023002"/>
    </source>
</evidence>